<keyword evidence="10 12" id="KW-0496">Mitochondrion</keyword>
<dbReference type="OrthoDB" id="287041at2759"/>
<dbReference type="InterPro" id="IPR023214">
    <property type="entry name" value="HAD_sf"/>
</dbReference>
<keyword evidence="8" id="KW-1133">Transmembrane helix</keyword>
<dbReference type="AlphaFoldDB" id="A0A9N8EHS0"/>
<evidence type="ECO:0000256" key="1">
    <source>
        <dbReference type="ARBA" id="ARBA00004434"/>
    </source>
</evidence>
<evidence type="ECO:0000256" key="6">
    <source>
        <dbReference type="ARBA" id="ARBA00022927"/>
    </source>
</evidence>
<keyword evidence="7 12" id="KW-0809">Transit peptide</keyword>
<evidence type="ECO:0000256" key="8">
    <source>
        <dbReference type="ARBA" id="ARBA00022989"/>
    </source>
</evidence>
<gene>
    <name evidence="14" type="ORF">SEMRO_1153_G247020.1</name>
</gene>
<comment type="subunit">
    <text evidence="12">Component of the TIM23 complex.</text>
</comment>
<keyword evidence="4" id="KW-0812">Transmembrane</keyword>
<sequence>MLSRAVVGRSLLRQSRRYLSDAAAPPAAVRPVRKTVSPQEREALRQARKEQAAKVLQQQSGDASAGASSAASSAVHLSSKHSRWVWYISVGVPSALLVWGSNDENSPPAKFAKMIGLTALVTSFSEDFAKPSHDKLLPDWSQMPNVPHDIPVPPTLVLDLENTLVSSTWDRKYGWRHAKRPGVDKFLHDMAQYYEIVLYSPSIDGIADPVVTSLDKDGCIMHRLYRDATYYRNGIHVKDLSRLNRNVKRMIVIDDDPAEVSLNPENMIRVKPYTDPNDRTDNTLARIAPFLIEIVREGYDDFPALLEQYRGMDADEIADEQENRISQFRRDRQQLSQRGLGGFVRGGLMSNLPEPEMQPSNDYGAYGSRSQLTAKDLVGAAPPSMDDKGGFVDWVNRRAQEKEEQKMLKYEKWNEVMLRKQKEKKEAEDRARQSA</sequence>
<comment type="function">
    <text evidence="12">Essential component of the TIM23 complex, a complex that mediates the translocation of transit peptide-containing proteins across the mitochondrial inner membrane.</text>
</comment>
<keyword evidence="6 12" id="KW-0653">Protein transport</keyword>
<evidence type="ECO:0000256" key="10">
    <source>
        <dbReference type="ARBA" id="ARBA00023128"/>
    </source>
</evidence>
<dbReference type="SUPFAM" id="SSF56784">
    <property type="entry name" value="HAD-like"/>
    <property type="match status" value="1"/>
</dbReference>
<proteinExistence type="inferred from homology"/>
<comment type="similarity">
    <text evidence="2 12">Belongs to the TIM50 family.</text>
</comment>
<dbReference type="Pfam" id="PF03031">
    <property type="entry name" value="NIF"/>
    <property type="match status" value="1"/>
</dbReference>
<evidence type="ECO:0000256" key="3">
    <source>
        <dbReference type="ARBA" id="ARBA00022448"/>
    </source>
</evidence>
<name>A0A9N8EHS0_9STRA</name>
<organism evidence="14 15">
    <name type="scientific">Seminavis robusta</name>
    <dbReference type="NCBI Taxonomy" id="568900"/>
    <lineage>
        <taxon>Eukaryota</taxon>
        <taxon>Sar</taxon>
        <taxon>Stramenopiles</taxon>
        <taxon>Ochrophyta</taxon>
        <taxon>Bacillariophyta</taxon>
        <taxon>Bacillariophyceae</taxon>
        <taxon>Bacillariophycidae</taxon>
        <taxon>Naviculales</taxon>
        <taxon>Naviculaceae</taxon>
        <taxon>Seminavis</taxon>
    </lineage>
</organism>
<dbReference type="Proteomes" id="UP001153069">
    <property type="component" value="Unassembled WGS sequence"/>
</dbReference>
<evidence type="ECO:0000256" key="11">
    <source>
        <dbReference type="ARBA" id="ARBA00023136"/>
    </source>
</evidence>
<evidence type="ECO:0000256" key="2">
    <source>
        <dbReference type="ARBA" id="ARBA00006344"/>
    </source>
</evidence>
<evidence type="ECO:0000256" key="7">
    <source>
        <dbReference type="ARBA" id="ARBA00022946"/>
    </source>
</evidence>
<dbReference type="CDD" id="cd07521">
    <property type="entry name" value="HAD_FCP1-like"/>
    <property type="match status" value="1"/>
</dbReference>
<evidence type="ECO:0000256" key="12">
    <source>
        <dbReference type="RuleBase" id="RU365079"/>
    </source>
</evidence>
<comment type="caution">
    <text evidence="14">The sequence shown here is derived from an EMBL/GenBank/DDBJ whole genome shotgun (WGS) entry which is preliminary data.</text>
</comment>
<dbReference type="InterPro" id="IPR004274">
    <property type="entry name" value="FCP1_dom"/>
</dbReference>
<accession>A0A9N8EHS0</accession>
<keyword evidence="5" id="KW-0999">Mitochondrion inner membrane</keyword>
<evidence type="ECO:0000313" key="15">
    <source>
        <dbReference type="Proteomes" id="UP001153069"/>
    </source>
</evidence>
<dbReference type="InterPro" id="IPR036412">
    <property type="entry name" value="HAD-like_sf"/>
</dbReference>
<protein>
    <recommendedName>
        <fullName evidence="12">Mitochondrial import inner membrane translocase subunit TIM50</fullName>
    </recommendedName>
</protein>
<dbReference type="PROSITE" id="PS50969">
    <property type="entry name" value="FCP1"/>
    <property type="match status" value="1"/>
</dbReference>
<keyword evidence="9 12" id="KW-0811">Translocation</keyword>
<dbReference type="GO" id="GO:0005744">
    <property type="term" value="C:TIM23 mitochondrial import inner membrane translocase complex"/>
    <property type="evidence" value="ECO:0007669"/>
    <property type="project" value="UniProtKB-UniRule"/>
</dbReference>
<dbReference type="PANTHER" id="PTHR12210">
    <property type="entry name" value="DULLARD PROTEIN PHOSPHATASE"/>
    <property type="match status" value="1"/>
</dbReference>
<dbReference type="EMBL" id="CAICTM010001151">
    <property type="protein sequence ID" value="CAB9520998.1"/>
    <property type="molecule type" value="Genomic_DNA"/>
</dbReference>
<evidence type="ECO:0000256" key="5">
    <source>
        <dbReference type="ARBA" id="ARBA00022792"/>
    </source>
</evidence>
<keyword evidence="11" id="KW-0472">Membrane</keyword>
<reference evidence="14" key="1">
    <citation type="submission" date="2020-06" db="EMBL/GenBank/DDBJ databases">
        <authorList>
            <consortium name="Plant Systems Biology data submission"/>
        </authorList>
    </citation>
    <scope>NUCLEOTIDE SEQUENCE</scope>
    <source>
        <strain evidence="14">D6</strain>
    </source>
</reference>
<feature type="domain" description="FCP1 homology" evidence="13">
    <location>
        <begin position="149"/>
        <end position="294"/>
    </location>
</feature>
<keyword evidence="15" id="KW-1185">Reference proteome</keyword>
<dbReference type="GO" id="GO:0015031">
    <property type="term" value="P:protein transport"/>
    <property type="evidence" value="ECO:0007669"/>
    <property type="project" value="UniProtKB-KW"/>
</dbReference>
<keyword evidence="3 12" id="KW-0813">Transport</keyword>
<evidence type="ECO:0000256" key="9">
    <source>
        <dbReference type="ARBA" id="ARBA00023010"/>
    </source>
</evidence>
<dbReference type="InterPro" id="IPR050365">
    <property type="entry name" value="TIM50"/>
</dbReference>
<dbReference type="FunFam" id="3.40.50.1000:FF:000019">
    <property type="entry name" value="Mitochondrial import inner membrane translocase subunit TIM50"/>
    <property type="match status" value="1"/>
</dbReference>
<evidence type="ECO:0000313" key="14">
    <source>
        <dbReference type="EMBL" id="CAB9520998.1"/>
    </source>
</evidence>
<evidence type="ECO:0000259" key="13">
    <source>
        <dbReference type="PROSITE" id="PS50969"/>
    </source>
</evidence>
<comment type="subcellular location">
    <subcellularLocation>
        <location evidence="1 12">Mitochondrion inner membrane</location>
        <topology evidence="1 12">Single-pass membrane protein</topology>
    </subcellularLocation>
</comment>
<dbReference type="SMART" id="SM00577">
    <property type="entry name" value="CPDc"/>
    <property type="match status" value="1"/>
</dbReference>
<evidence type="ECO:0000256" key="4">
    <source>
        <dbReference type="ARBA" id="ARBA00022692"/>
    </source>
</evidence>
<dbReference type="Gene3D" id="3.40.50.1000">
    <property type="entry name" value="HAD superfamily/HAD-like"/>
    <property type="match status" value="1"/>
</dbReference>